<dbReference type="Proteomes" id="UP001306950">
    <property type="component" value="Unassembled WGS sequence"/>
</dbReference>
<evidence type="ECO:0000313" key="2">
    <source>
        <dbReference type="Proteomes" id="UP001306950"/>
    </source>
</evidence>
<accession>A0ABU7VMR7</accession>
<proteinExistence type="predicted"/>
<dbReference type="RefSeq" id="WP_331845307.1">
    <property type="nucleotide sequence ID" value="NZ_JAZHPZ010000002.1"/>
</dbReference>
<dbReference type="EMBL" id="JAZHPZ010000002">
    <property type="protein sequence ID" value="MEF2965065.1"/>
    <property type="molecule type" value="Genomic_DNA"/>
</dbReference>
<organism evidence="1 2">
    <name type="scientific">Paenibacillus haidiansis</name>
    <dbReference type="NCBI Taxonomy" id="1574488"/>
    <lineage>
        <taxon>Bacteria</taxon>
        <taxon>Bacillati</taxon>
        <taxon>Bacillota</taxon>
        <taxon>Bacilli</taxon>
        <taxon>Bacillales</taxon>
        <taxon>Paenibacillaceae</taxon>
        <taxon>Paenibacillus</taxon>
    </lineage>
</organism>
<evidence type="ECO:0008006" key="3">
    <source>
        <dbReference type="Google" id="ProtNLM"/>
    </source>
</evidence>
<keyword evidence="2" id="KW-1185">Reference proteome</keyword>
<reference evidence="1 2" key="1">
    <citation type="submission" date="2024-02" db="EMBL/GenBank/DDBJ databases">
        <title>A nitrogen-fixing paenibacillus bacterium.</title>
        <authorList>
            <person name="Zhang W.L."/>
            <person name="Chen S.F."/>
        </authorList>
    </citation>
    <scope>NUCLEOTIDE SEQUENCE [LARGE SCALE GENOMIC DNA]</scope>
    <source>
        <strain evidence="1 2">M1</strain>
    </source>
</reference>
<gene>
    <name evidence="1" type="ORF">V3851_04410</name>
</gene>
<name>A0ABU7VMR7_9BACL</name>
<evidence type="ECO:0000313" key="1">
    <source>
        <dbReference type="EMBL" id="MEF2965065.1"/>
    </source>
</evidence>
<comment type="caution">
    <text evidence="1">The sequence shown here is derived from an EMBL/GenBank/DDBJ whole genome shotgun (WGS) entry which is preliminary data.</text>
</comment>
<protein>
    <recommendedName>
        <fullName evidence="3">Phage protein</fullName>
    </recommendedName>
</protein>
<sequence length="48" mass="5493">MSKEQLYFKILQEVSDRLHVAVEQYDKTNDGEQLKAAVIAILKGESKQ</sequence>